<dbReference type="EnsemblBacteria" id="CAD77456">
    <property type="protein sequence ID" value="CAD77456"/>
    <property type="gene ID" value="RB12215"/>
</dbReference>
<dbReference type="EMBL" id="BX294154">
    <property type="protein sequence ID" value="CAD77456.1"/>
    <property type="molecule type" value="Genomic_DNA"/>
</dbReference>
<evidence type="ECO:0000313" key="3">
    <source>
        <dbReference type="Proteomes" id="UP000001025"/>
    </source>
</evidence>
<reference evidence="2 3" key="1">
    <citation type="journal article" date="2003" name="Proc. Natl. Acad. Sci. U.S.A.">
        <title>Complete genome sequence of the marine planctomycete Pirellula sp. strain 1.</title>
        <authorList>
            <person name="Gloeckner F.O."/>
            <person name="Kube M."/>
            <person name="Bauer M."/>
            <person name="Teeling H."/>
            <person name="Lombardot T."/>
            <person name="Ludwig W."/>
            <person name="Gade D."/>
            <person name="Beck A."/>
            <person name="Borzym K."/>
            <person name="Heitmann K."/>
            <person name="Rabus R."/>
            <person name="Schlesner H."/>
            <person name="Amann R."/>
            <person name="Reinhardt R."/>
        </authorList>
    </citation>
    <scope>NUCLEOTIDE SEQUENCE [LARGE SCALE GENOMIC DNA]</scope>
    <source>
        <strain evidence="3">DSM 10527 / NCIMB 13988 / SH1</strain>
    </source>
</reference>
<accession>Q7UJ04</accession>
<dbReference type="KEGG" id="rba:RB12215"/>
<keyword evidence="3" id="KW-1185">Reference proteome</keyword>
<name>Q7UJ04_RHOBA</name>
<dbReference type="STRING" id="243090.RB12215"/>
<evidence type="ECO:0000256" key="1">
    <source>
        <dbReference type="SAM" id="MobiDB-lite"/>
    </source>
</evidence>
<dbReference type="Proteomes" id="UP000001025">
    <property type="component" value="Chromosome"/>
</dbReference>
<evidence type="ECO:0000313" key="2">
    <source>
        <dbReference type="EMBL" id="CAD77456.1"/>
    </source>
</evidence>
<proteinExistence type="predicted"/>
<dbReference type="InParanoid" id="Q7UJ04"/>
<gene>
    <name evidence="2" type="ordered locus">RB12215</name>
</gene>
<organism evidence="2 3">
    <name type="scientific">Rhodopirellula baltica (strain DSM 10527 / NCIMB 13988 / SH1)</name>
    <dbReference type="NCBI Taxonomy" id="243090"/>
    <lineage>
        <taxon>Bacteria</taxon>
        <taxon>Pseudomonadati</taxon>
        <taxon>Planctomycetota</taxon>
        <taxon>Planctomycetia</taxon>
        <taxon>Pirellulales</taxon>
        <taxon>Pirellulaceae</taxon>
        <taxon>Rhodopirellula</taxon>
    </lineage>
</organism>
<dbReference type="HOGENOM" id="CLU_1577278_0_0_0"/>
<feature type="region of interest" description="Disordered" evidence="1">
    <location>
        <begin position="140"/>
        <end position="169"/>
    </location>
</feature>
<sequence>MPQSRFCIEGATVMIQQELFDAGVSVCSLFVGSPFEMRSIADRNRAAQLALLTVLLKSRSGQATTDDIVRDRNKRYDGDGKWLGPKISELSRDGLIRQCGAKRSDRKSRKGGSVWTWEIVDRQAVILKVKRLRRSLSFHQKTDSTAATAEPASKTSTTKQGETSNGQTV</sequence>
<dbReference type="OrthoDB" id="278368at2"/>
<dbReference type="PATRIC" id="fig|243090.15.peg.5900"/>
<protein>
    <submittedName>
        <fullName evidence="2">Uncharacterized protein</fullName>
    </submittedName>
</protein>
<dbReference type="AlphaFoldDB" id="Q7UJ04"/>